<evidence type="ECO:0000256" key="3">
    <source>
        <dbReference type="ARBA" id="ARBA00022764"/>
    </source>
</evidence>
<dbReference type="InterPro" id="IPR023034">
    <property type="entry name" value="PPIase_SurA"/>
</dbReference>
<dbReference type="AlphaFoldDB" id="A0A2N4UK59"/>
<dbReference type="SUPFAM" id="SSF109998">
    <property type="entry name" value="Triger factor/SurA peptide-binding domain-like"/>
    <property type="match status" value="1"/>
</dbReference>
<dbReference type="Gene3D" id="1.10.4030.10">
    <property type="entry name" value="Porin chaperone SurA, peptide-binding domain"/>
    <property type="match status" value="1"/>
</dbReference>
<evidence type="ECO:0000256" key="8">
    <source>
        <dbReference type="SAM" id="MobiDB-lite"/>
    </source>
</evidence>
<dbReference type="EMBL" id="PDNV01000002">
    <property type="protein sequence ID" value="PLC55411.1"/>
    <property type="molecule type" value="Genomic_DNA"/>
</dbReference>
<dbReference type="InterPro" id="IPR000297">
    <property type="entry name" value="PPIase_PpiC"/>
</dbReference>
<comment type="caution">
    <text evidence="10">The sequence shown here is derived from an EMBL/GenBank/DDBJ whole genome shotgun (WGS) entry which is preliminary data.</text>
</comment>
<dbReference type="InterPro" id="IPR015391">
    <property type="entry name" value="SurA_N"/>
</dbReference>
<evidence type="ECO:0000256" key="6">
    <source>
        <dbReference type="ARBA" id="ARBA00023235"/>
    </source>
</evidence>
<dbReference type="GO" id="GO:0042277">
    <property type="term" value="F:peptide binding"/>
    <property type="evidence" value="ECO:0007669"/>
    <property type="project" value="InterPro"/>
</dbReference>
<dbReference type="GO" id="GO:0003755">
    <property type="term" value="F:peptidyl-prolyl cis-trans isomerase activity"/>
    <property type="evidence" value="ECO:0007669"/>
    <property type="project" value="UniProtKB-UniRule"/>
</dbReference>
<feature type="region of interest" description="Disordered" evidence="8">
    <location>
        <begin position="191"/>
        <end position="211"/>
    </location>
</feature>
<dbReference type="InterPro" id="IPR027304">
    <property type="entry name" value="Trigger_fact/SurA_dom_sf"/>
</dbReference>
<dbReference type="Pfam" id="PF09312">
    <property type="entry name" value="SurA_N"/>
    <property type="match status" value="1"/>
</dbReference>
<dbReference type="InterPro" id="IPR050280">
    <property type="entry name" value="OMP_Chaperone_SurA"/>
</dbReference>
<comment type="domain">
    <text evidence="7">The PPIase activity resides only in the second parvulin domain. The N-terminal region and the C-terminal tail are necessary and sufficient for the chaperone activity of SurA. The PPIase activity is dispensable for SurA to function as a chaperone. The N-terminal region and the C-terminal tail are also required for porin recognition.</text>
</comment>
<keyword evidence="4 7" id="KW-0697">Rotamase</keyword>
<dbReference type="Pfam" id="PF13616">
    <property type="entry name" value="Rotamase_3"/>
    <property type="match status" value="1"/>
</dbReference>
<accession>A0A2N4UK59</accession>
<dbReference type="GO" id="GO:0050821">
    <property type="term" value="P:protein stabilization"/>
    <property type="evidence" value="ECO:0007669"/>
    <property type="project" value="InterPro"/>
</dbReference>
<dbReference type="InterPro" id="IPR023058">
    <property type="entry name" value="PPIase_PpiC_CS"/>
</dbReference>
<dbReference type="PANTHER" id="PTHR47637:SF1">
    <property type="entry name" value="CHAPERONE SURA"/>
    <property type="match status" value="1"/>
</dbReference>
<gene>
    <name evidence="7" type="primary">surA</name>
    <name evidence="10" type="ORF">CR155_04225</name>
</gene>
<evidence type="ECO:0000313" key="11">
    <source>
        <dbReference type="Proteomes" id="UP000234328"/>
    </source>
</evidence>
<feature type="chain" id="PRO_5015013719" description="Chaperone SurA" evidence="7">
    <location>
        <begin position="29"/>
        <end position="502"/>
    </location>
</feature>
<dbReference type="PROSITE" id="PS01096">
    <property type="entry name" value="PPIC_PPIASE_1"/>
    <property type="match status" value="1"/>
</dbReference>
<dbReference type="Pfam" id="PF00639">
    <property type="entry name" value="Rotamase"/>
    <property type="match status" value="1"/>
</dbReference>
<comment type="function">
    <text evidence="7">Chaperone involved in the correct folding and assembly of outer membrane proteins. Recognizes specific patterns of aromatic residues and the orientation of their side chains, which are found more frequently in integral outer membrane proteins. May act in both early periplasmic and late outer membrane-associated steps of protein maturation.</text>
</comment>
<dbReference type="PROSITE" id="PS50198">
    <property type="entry name" value="PPIC_PPIASE_2"/>
    <property type="match status" value="2"/>
</dbReference>
<keyword evidence="11" id="KW-1185">Reference proteome</keyword>
<dbReference type="Proteomes" id="UP000234328">
    <property type="component" value="Unassembled WGS sequence"/>
</dbReference>
<dbReference type="Gene3D" id="3.10.50.40">
    <property type="match status" value="2"/>
</dbReference>
<proteinExistence type="inferred from homology"/>
<dbReference type="InterPro" id="IPR046357">
    <property type="entry name" value="PPIase_dom_sf"/>
</dbReference>
<comment type="subcellular location">
    <subcellularLocation>
        <location evidence="7">Periplasm</location>
    </subcellularLocation>
    <text evidence="7">Is capable of associating with the outer membrane.</text>
</comment>
<dbReference type="GO" id="GO:0043165">
    <property type="term" value="P:Gram-negative-bacterium-type cell outer membrane assembly"/>
    <property type="evidence" value="ECO:0007669"/>
    <property type="project" value="InterPro"/>
</dbReference>
<evidence type="ECO:0000259" key="9">
    <source>
        <dbReference type="PROSITE" id="PS50198"/>
    </source>
</evidence>
<keyword evidence="1 7" id="KW-0732">Signal</keyword>
<dbReference type="EC" id="5.2.1.8" evidence="7"/>
<dbReference type="HAMAP" id="MF_01183">
    <property type="entry name" value="Chaperone_SurA"/>
    <property type="match status" value="1"/>
</dbReference>
<evidence type="ECO:0000256" key="5">
    <source>
        <dbReference type="ARBA" id="ARBA00023186"/>
    </source>
</evidence>
<dbReference type="GO" id="GO:0030288">
    <property type="term" value="C:outer membrane-bounded periplasmic space"/>
    <property type="evidence" value="ECO:0007669"/>
    <property type="project" value="InterPro"/>
</dbReference>
<keyword evidence="3 7" id="KW-0574">Periplasm</keyword>
<evidence type="ECO:0000256" key="2">
    <source>
        <dbReference type="ARBA" id="ARBA00022737"/>
    </source>
</evidence>
<keyword evidence="6 7" id="KW-0413">Isomerase</keyword>
<evidence type="ECO:0000256" key="7">
    <source>
        <dbReference type="HAMAP-Rule" id="MF_01183"/>
    </source>
</evidence>
<keyword evidence="5 7" id="KW-0143">Chaperone</keyword>
<feature type="compositionally biased region" description="Low complexity" evidence="8">
    <location>
        <begin position="192"/>
        <end position="211"/>
    </location>
</feature>
<protein>
    <recommendedName>
        <fullName evidence="7">Chaperone SurA</fullName>
    </recommendedName>
    <alternativeName>
        <fullName evidence="7">Peptidyl-prolyl cis-trans isomerase SurA</fullName>
        <shortName evidence="7">PPIase SurA</shortName>
        <ecNumber evidence="7">5.2.1.8</ecNumber>
    </alternativeName>
    <alternativeName>
        <fullName evidence="7">Rotamase SurA</fullName>
    </alternativeName>
</protein>
<dbReference type="SUPFAM" id="SSF54534">
    <property type="entry name" value="FKBP-like"/>
    <property type="match status" value="2"/>
</dbReference>
<organism evidence="10 11">
    <name type="scientific">Pollutimonas nitritireducens</name>
    <dbReference type="NCBI Taxonomy" id="2045209"/>
    <lineage>
        <taxon>Bacteria</taxon>
        <taxon>Pseudomonadati</taxon>
        <taxon>Pseudomonadota</taxon>
        <taxon>Betaproteobacteria</taxon>
        <taxon>Burkholderiales</taxon>
        <taxon>Alcaligenaceae</taxon>
        <taxon>Pollutimonas</taxon>
    </lineage>
</organism>
<feature type="domain" description="PpiC" evidence="9">
    <location>
        <begin position="350"/>
        <end position="448"/>
    </location>
</feature>
<reference evidence="10 11" key="1">
    <citation type="submission" date="2017-10" db="EMBL/GenBank/DDBJ databases">
        <title>Two draft genome sequences of Pusillimonas sp. strains isolated from a nitrate- and radionuclide-contaminated groundwater in Russia.</title>
        <authorList>
            <person name="Grouzdev D.S."/>
            <person name="Tourova T.P."/>
            <person name="Goeva M.A."/>
            <person name="Babich T.L."/>
            <person name="Sokolova D.S."/>
            <person name="Abdullin R."/>
            <person name="Poltaraus A.B."/>
            <person name="Toshchakov S.V."/>
            <person name="Nazina T.N."/>
        </authorList>
    </citation>
    <scope>NUCLEOTIDE SEQUENCE [LARGE SCALE GENOMIC DNA]</scope>
    <source>
        <strain evidence="10 11">JR1/69-2-13</strain>
    </source>
</reference>
<dbReference type="GO" id="GO:0006457">
    <property type="term" value="P:protein folding"/>
    <property type="evidence" value="ECO:0007669"/>
    <property type="project" value="UniProtKB-UniRule"/>
</dbReference>
<evidence type="ECO:0000313" key="10">
    <source>
        <dbReference type="EMBL" id="PLC55411.1"/>
    </source>
</evidence>
<dbReference type="OrthoDB" id="14196at2"/>
<name>A0A2N4UK59_9BURK</name>
<feature type="domain" description="PpiC" evidence="9">
    <location>
        <begin position="214"/>
        <end position="315"/>
    </location>
</feature>
<evidence type="ECO:0000256" key="4">
    <source>
        <dbReference type="ARBA" id="ARBA00023110"/>
    </source>
</evidence>
<feature type="signal peptide" evidence="7">
    <location>
        <begin position="1"/>
        <end position="28"/>
    </location>
</feature>
<dbReference type="GO" id="GO:0051082">
    <property type="term" value="F:unfolded protein binding"/>
    <property type="evidence" value="ECO:0007669"/>
    <property type="project" value="UniProtKB-UniRule"/>
</dbReference>
<sequence precursor="true">MRSVHAKRRLASILIPILGVASSGIAVAAKPAVNKAEAASAQQSQQFVDGIAAVVNQRVITLQQVNVEARMAQQQLQRQKIPVPDFAVLQKQVLQRMITEEVERQEADRQGIKVSDAQTEQAVQTVASRNKISVAQLRQEIEKSGVSWETYIENLRKEVRMDMLRQRAVDSTIVISDAEVDAFLKAQGNQLPAATQDPRAQQPRQAAPVQQSGPQVLGLAQILVAVPEGASSSQVQELRKKAEAILARVRGGADFAGIAASSSDGPEALSGGELGLRPVNGWPDLFLQATENLKAGETSAIIQSGNGFHILKVLTRGQAAQGGNAAARAPVPGPAAVPQAQQQAQGPMMVTQTHARHILIKSSKVMSDEKAETRLKQLRQRIVNGEKFEDLAKRSSEDVTAPQGGDLGWLTPGETVPAFEQAMNALEPGQISEPIKSQFGWHLIQVLERRTKNMENEFKRMQARQILFQRRIEPAFEDWLSQLRSQAFIDNRLDPQSNRNRR</sequence>
<keyword evidence="2 7" id="KW-0677">Repeat</keyword>
<comment type="catalytic activity">
    <reaction evidence="7">
        <text>[protein]-peptidylproline (omega=180) = [protein]-peptidylproline (omega=0)</text>
        <dbReference type="Rhea" id="RHEA:16237"/>
        <dbReference type="Rhea" id="RHEA-COMP:10747"/>
        <dbReference type="Rhea" id="RHEA-COMP:10748"/>
        <dbReference type="ChEBI" id="CHEBI:83833"/>
        <dbReference type="ChEBI" id="CHEBI:83834"/>
        <dbReference type="EC" id="5.2.1.8"/>
    </reaction>
</comment>
<dbReference type="PANTHER" id="PTHR47637">
    <property type="entry name" value="CHAPERONE SURA"/>
    <property type="match status" value="1"/>
</dbReference>
<evidence type="ECO:0000256" key="1">
    <source>
        <dbReference type="ARBA" id="ARBA00022729"/>
    </source>
</evidence>